<evidence type="ECO:0000313" key="2">
    <source>
        <dbReference type="EMBL" id="KIP21746.1"/>
    </source>
</evidence>
<evidence type="ECO:0000256" key="1">
    <source>
        <dbReference type="SAM" id="MobiDB-lite"/>
    </source>
</evidence>
<dbReference type="AlphaFoldDB" id="A0A0D0H133"/>
<dbReference type="EMBL" id="JXTG01000003">
    <property type="protein sequence ID" value="KIP21746.1"/>
    <property type="molecule type" value="Genomic_DNA"/>
</dbReference>
<comment type="caution">
    <text evidence="2">The sequence shown here is derived from an EMBL/GenBank/DDBJ whole genome shotgun (WGS) entry which is preliminary data.</text>
</comment>
<accession>A0A0D0H133</accession>
<gene>
    <name evidence="2" type="ORF">JV16_00946</name>
</gene>
<proteinExistence type="predicted"/>
<feature type="region of interest" description="Disordered" evidence="1">
    <location>
        <begin position="1"/>
        <end position="24"/>
    </location>
</feature>
<organism evidence="2 3">
    <name type="scientific">Anoxybacillus ayderensis</name>
    <dbReference type="NCBI Taxonomy" id="265546"/>
    <lineage>
        <taxon>Bacteria</taxon>
        <taxon>Bacillati</taxon>
        <taxon>Bacillota</taxon>
        <taxon>Bacilli</taxon>
        <taxon>Bacillales</taxon>
        <taxon>Anoxybacillaceae</taxon>
        <taxon>Anoxybacillus</taxon>
    </lineage>
</organism>
<dbReference type="Proteomes" id="UP000032047">
    <property type="component" value="Unassembled WGS sequence"/>
</dbReference>
<dbReference type="PATRIC" id="fig|265546.4.peg.967"/>
<sequence>MNLQQPDDRQGAKSRQAIRLEDKKERVKSSSYGEDFFTLNEETEEWTWDC</sequence>
<evidence type="ECO:0000313" key="3">
    <source>
        <dbReference type="Proteomes" id="UP000032047"/>
    </source>
</evidence>
<feature type="compositionally biased region" description="Basic and acidic residues" evidence="1">
    <location>
        <begin position="1"/>
        <end position="11"/>
    </location>
</feature>
<protein>
    <submittedName>
        <fullName evidence="2">Uncharacterized protein</fullName>
    </submittedName>
</protein>
<reference evidence="2 3" key="1">
    <citation type="submission" date="2015-01" db="EMBL/GenBank/DDBJ databases">
        <title>Genome sequence of Anoxybacillus ayderensis strain AB04.</title>
        <authorList>
            <person name="Belduz A.O."/>
            <person name="Canakci S."/>
            <person name="Chan K.-G."/>
            <person name="Kahar U.M."/>
            <person name="Yaakob A.S."/>
            <person name="Chan C.S."/>
            <person name="Goh K.M."/>
        </authorList>
    </citation>
    <scope>NUCLEOTIDE SEQUENCE [LARGE SCALE GENOMIC DNA]</scope>
    <source>
        <strain evidence="2 3">AB04</strain>
    </source>
</reference>
<accession>A0A7W0HGR7</accession>
<keyword evidence="3" id="KW-1185">Reference proteome</keyword>
<name>A0A0D0H133_9BACL</name>